<dbReference type="InterPro" id="IPR052999">
    <property type="entry name" value="PTS1_Protein"/>
</dbReference>
<dbReference type="GeneID" id="96905035"/>
<dbReference type="SUPFAM" id="SSF69118">
    <property type="entry name" value="AhpD-like"/>
    <property type="match status" value="1"/>
</dbReference>
<dbReference type="GO" id="GO:0051920">
    <property type="term" value="F:peroxiredoxin activity"/>
    <property type="evidence" value="ECO:0007669"/>
    <property type="project" value="InterPro"/>
</dbReference>
<dbReference type="EMBL" id="HE576759">
    <property type="protein sequence ID" value="CCC71354.1"/>
    <property type="molecule type" value="Genomic_DNA"/>
</dbReference>
<reference key="2">
    <citation type="submission" date="2011-08" db="EMBL/GenBank/DDBJ databases">
        <title>Genome sequence of Naumovozyma castellii.</title>
        <authorList>
            <person name="Gordon J.L."/>
            <person name="Armisen D."/>
            <person name="Proux-Wera E."/>
            <person name="OhEigeartaigh S.S."/>
            <person name="Byrne K.P."/>
            <person name="Wolfe K.H."/>
        </authorList>
    </citation>
    <scope>NUCLEOTIDE SEQUENCE</scope>
    <source>
        <strain>Type strain:CBS 4309</strain>
    </source>
</reference>
<dbReference type="Pfam" id="PF02627">
    <property type="entry name" value="CMD"/>
    <property type="match status" value="1"/>
</dbReference>
<evidence type="ECO:0000313" key="2">
    <source>
        <dbReference type="EMBL" id="CCC71354.1"/>
    </source>
</evidence>
<dbReference type="InterPro" id="IPR029032">
    <property type="entry name" value="AhpD-like"/>
</dbReference>
<dbReference type="InParanoid" id="G0VIM9"/>
<dbReference type="PANTHER" id="PTHR28180:SF2">
    <property type="entry name" value="PEROXISOMAL PROTEIN 2"/>
    <property type="match status" value="1"/>
</dbReference>
<evidence type="ECO:0000259" key="1">
    <source>
        <dbReference type="Pfam" id="PF02627"/>
    </source>
</evidence>
<feature type="domain" description="Carboxymuconolactone decarboxylase-like" evidence="1">
    <location>
        <begin position="205"/>
        <end position="272"/>
    </location>
</feature>
<evidence type="ECO:0000313" key="3">
    <source>
        <dbReference type="Proteomes" id="UP000001640"/>
    </source>
</evidence>
<dbReference type="HOGENOM" id="CLU_065389_3_0_1"/>
<proteinExistence type="predicted"/>
<dbReference type="Gene3D" id="1.20.1290.10">
    <property type="entry name" value="AhpD-like"/>
    <property type="match status" value="1"/>
</dbReference>
<dbReference type="KEGG" id="ncs:NCAS_0H00440"/>
<dbReference type="FunCoup" id="G0VIM9">
    <property type="interactions" value="22"/>
</dbReference>
<dbReference type="OMA" id="WGHLKGA"/>
<gene>
    <name evidence="2" type="primary">NCAS0H00440</name>
    <name evidence="2" type="ordered locus">NCAS_0H00440</name>
</gene>
<dbReference type="InterPro" id="IPR003779">
    <property type="entry name" value="CMD-like"/>
</dbReference>
<name>G0VIM9_NAUCA</name>
<dbReference type="AlphaFoldDB" id="G0VIM9"/>
<dbReference type="RefSeq" id="XP_003677705.1">
    <property type="nucleotide sequence ID" value="XM_003677657.1"/>
</dbReference>
<dbReference type="PANTHER" id="PTHR28180">
    <property type="entry name" value="CONSERVED MITOCHONDRIAL PROTEIN-RELATED"/>
    <property type="match status" value="1"/>
</dbReference>
<dbReference type="Proteomes" id="UP000001640">
    <property type="component" value="Chromosome 8"/>
</dbReference>
<reference evidence="2 3" key="1">
    <citation type="journal article" date="2011" name="Proc. Natl. Acad. Sci. U.S.A.">
        <title>Evolutionary erosion of yeast sex chromosomes by mating-type switching accidents.</title>
        <authorList>
            <person name="Gordon J.L."/>
            <person name="Armisen D."/>
            <person name="Proux-Wera E."/>
            <person name="Oheigeartaigh S.S."/>
            <person name="Byrne K.P."/>
            <person name="Wolfe K.H."/>
        </authorList>
    </citation>
    <scope>NUCLEOTIDE SEQUENCE [LARGE SCALE GENOMIC DNA]</scope>
    <source>
        <strain evidence="3">ATCC 76901 / BCRC 22586 / CBS 4309 / NBRC 1992 / NRRL Y-12630</strain>
    </source>
</reference>
<dbReference type="OrthoDB" id="5537330at2759"/>
<organism evidence="2 3">
    <name type="scientific">Naumovozyma castellii</name>
    <name type="common">Yeast</name>
    <name type="synonym">Saccharomyces castellii</name>
    <dbReference type="NCBI Taxonomy" id="27288"/>
    <lineage>
        <taxon>Eukaryota</taxon>
        <taxon>Fungi</taxon>
        <taxon>Dikarya</taxon>
        <taxon>Ascomycota</taxon>
        <taxon>Saccharomycotina</taxon>
        <taxon>Saccharomycetes</taxon>
        <taxon>Saccharomycetales</taxon>
        <taxon>Saccharomycetaceae</taxon>
        <taxon>Naumovozyma</taxon>
    </lineage>
</organism>
<sequence length="291" mass="33010">MNSILNAQRLLQLYQFHPKLKDIWYLVAAASFSVCNEPQEIPKLYHYALALSNQNAQKYRVTLAHKTMDLIYTNNEQEQRSKLINEIYSNPTALQKTLTEKFRDTLLKSGPLAGLPKAINGLSNLKEVTPTVLLPRTPMIDPWEAAMGREEPCPATMRESINSYEDRSLIIQRGLRHWNSIYNKVSTRVVNNLNSSYPDLWYYTLVHVYGPLLSFTGALTAQETSLVVIASLVPQDVNPQLRGHLKGALNIGCDFETIEAVRRLSILVSQWSGVQWKDGIVQLTLKKKQSV</sequence>
<protein>
    <recommendedName>
        <fullName evidence="1">Carboxymuconolactone decarboxylase-like domain-containing protein</fullName>
    </recommendedName>
</protein>
<dbReference type="eggNOG" id="ENOG502RCP9">
    <property type="taxonomic scope" value="Eukaryota"/>
</dbReference>
<dbReference type="GO" id="GO:0005777">
    <property type="term" value="C:peroxisome"/>
    <property type="evidence" value="ECO:0007669"/>
    <property type="project" value="EnsemblFungi"/>
</dbReference>
<accession>G0VIM9</accession>
<keyword evidence="3" id="KW-1185">Reference proteome</keyword>